<gene>
    <name evidence="1" type="ORF">BLNAU_5823</name>
</gene>
<proteinExistence type="predicted"/>
<reference evidence="1 2" key="1">
    <citation type="journal article" date="2022" name="bioRxiv">
        <title>Genomics of Preaxostyla Flagellates Illuminates Evolutionary Transitions and the Path Towards Mitochondrial Loss.</title>
        <authorList>
            <person name="Novak L.V.F."/>
            <person name="Treitli S.C."/>
            <person name="Pyrih J."/>
            <person name="Halakuc P."/>
            <person name="Pipaliya S.V."/>
            <person name="Vacek V."/>
            <person name="Brzon O."/>
            <person name="Soukal P."/>
            <person name="Eme L."/>
            <person name="Dacks J.B."/>
            <person name="Karnkowska A."/>
            <person name="Elias M."/>
            <person name="Hampl V."/>
        </authorList>
    </citation>
    <scope>NUCLEOTIDE SEQUENCE [LARGE SCALE GENOMIC DNA]</scope>
    <source>
        <strain evidence="1">NAU3</strain>
        <tissue evidence="1">Gut</tissue>
    </source>
</reference>
<sequence length="140" mass="15644">MPKTGRKLFYSVFIANTGGMRRLFNQTWKNKADLPIGAIFANVFFVLKHVVHAILCALFTLDPGTQQPIIAHAVSRGHIVGRSITTIISRLFNKPTVHFALKSVKTVFMQRSFDFVDIQILNAHLPLRLSLFANSPTVPA</sequence>
<organism evidence="1 2">
    <name type="scientific">Blattamonas nauphoetae</name>
    <dbReference type="NCBI Taxonomy" id="2049346"/>
    <lineage>
        <taxon>Eukaryota</taxon>
        <taxon>Metamonada</taxon>
        <taxon>Preaxostyla</taxon>
        <taxon>Oxymonadida</taxon>
        <taxon>Blattamonas</taxon>
    </lineage>
</organism>
<dbReference type="Proteomes" id="UP001281761">
    <property type="component" value="Unassembled WGS sequence"/>
</dbReference>
<name>A0ABQ9Y690_9EUKA</name>
<keyword evidence="2" id="KW-1185">Reference proteome</keyword>
<evidence type="ECO:0000313" key="1">
    <source>
        <dbReference type="EMBL" id="KAK2959265.1"/>
    </source>
</evidence>
<protein>
    <submittedName>
        <fullName evidence="1">Uncharacterized protein</fullName>
    </submittedName>
</protein>
<comment type="caution">
    <text evidence="1">The sequence shown here is derived from an EMBL/GenBank/DDBJ whole genome shotgun (WGS) entry which is preliminary data.</text>
</comment>
<dbReference type="EMBL" id="JARBJD010000031">
    <property type="protein sequence ID" value="KAK2959265.1"/>
    <property type="molecule type" value="Genomic_DNA"/>
</dbReference>
<accession>A0ABQ9Y690</accession>
<evidence type="ECO:0000313" key="2">
    <source>
        <dbReference type="Proteomes" id="UP001281761"/>
    </source>
</evidence>